<keyword evidence="9" id="KW-1185">Reference proteome</keyword>
<sequence length="306" mass="33508">MPTLVGTKLDKYEIQSEVGHGGMAVVYRGIDTVLSREVAIKVLHPHMAGREESRARLRREAITVAKLRHENILEIYDYSGESEAESYLVTEFIHGMTLREWLDTRWRPRPALAALIIHRLCAALGHAHKSGIVHRDIKPENVMIRSDGCLKLMDFGIAQIIDHQKLTMTGQLLGSPAYMAPELINGKPIDSRTDLFAVGVMLYQWPPASCRSPAATRTRCSRGSPRPSTRGPVSSVRWSTTSSRRSSTAPSRASRSSATRPPTTSSATSSATSRRSASPPPRKRSPPTSPIRTGTSTSSTSASATR</sequence>
<accession>A0A9X3EV01</accession>
<reference evidence="8" key="1">
    <citation type="submission" date="2022-11" db="EMBL/GenBank/DDBJ databases">
        <title>Minimal conservation of predation-associated metabolite biosynthetic gene clusters underscores biosynthetic potential of Myxococcota including descriptions for ten novel species: Archangium lansinium sp. nov., Myxococcus landrumus sp. nov., Nannocystis bai.</title>
        <authorList>
            <person name="Ahearne A."/>
            <person name="Stevens C."/>
            <person name="Phillips K."/>
        </authorList>
    </citation>
    <scope>NUCLEOTIDE SEQUENCE</scope>
    <source>
        <strain evidence="8">Na p29</strain>
    </source>
</reference>
<evidence type="ECO:0000256" key="1">
    <source>
        <dbReference type="ARBA" id="ARBA00022679"/>
    </source>
</evidence>
<feature type="region of interest" description="Disordered" evidence="6">
    <location>
        <begin position="210"/>
        <end position="306"/>
    </location>
</feature>
<dbReference type="SUPFAM" id="SSF56112">
    <property type="entry name" value="Protein kinase-like (PK-like)"/>
    <property type="match status" value="1"/>
</dbReference>
<dbReference type="PROSITE" id="PS00108">
    <property type="entry name" value="PROTEIN_KINASE_ST"/>
    <property type="match status" value="1"/>
</dbReference>
<dbReference type="InterPro" id="IPR000719">
    <property type="entry name" value="Prot_kinase_dom"/>
</dbReference>
<dbReference type="Gene3D" id="3.30.200.20">
    <property type="entry name" value="Phosphorylase Kinase, domain 1"/>
    <property type="match status" value="1"/>
</dbReference>
<gene>
    <name evidence="8" type="ORF">OV079_10840</name>
</gene>
<dbReference type="PANTHER" id="PTHR43289:SF6">
    <property type="entry name" value="SERINE_THREONINE-PROTEIN KINASE NEKL-3"/>
    <property type="match status" value="1"/>
</dbReference>
<dbReference type="PROSITE" id="PS00107">
    <property type="entry name" value="PROTEIN_KINASE_ATP"/>
    <property type="match status" value="1"/>
</dbReference>
<dbReference type="InterPro" id="IPR017441">
    <property type="entry name" value="Protein_kinase_ATP_BS"/>
</dbReference>
<evidence type="ECO:0000256" key="3">
    <source>
        <dbReference type="ARBA" id="ARBA00022777"/>
    </source>
</evidence>
<keyword evidence="4 5" id="KW-0067">ATP-binding</keyword>
<dbReference type="PROSITE" id="PS50011">
    <property type="entry name" value="PROTEIN_KINASE_DOM"/>
    <property type="match status" value="1"/>
</dbReference>
<dbReference type="InterPro" id="IPR008271">
    <property type="entry name" value="Ser/Thr_kinase_AS"/>
</dbReference>
<comment type="caution">
    <text evidence="8">The sequence shown here is derived from an EMBL/GenBank/DDBJ whole genome shotgun (WGS) entry which is preliminary data.</text>
</comment>
<evidence type="ECO:0000256" key="6">
    <source>
        <dbReference type="SAM" id="MobiDB-lite"/>
    </source>
</evidence>
<dbReference type="CDD" id="cd14014">
    <property type="entry name" value="STKc_PknB_like"/>
    <property type="match status" value="1"/>
</dbReference>
<feature type="domain" description="Protein kinase" evidence="7">
    <location>
        <begin position="12"/>
        <end position="306"/>
    </location>
</feature>
<dbReference type="Gene3D" id="1.10.510.10">
    <property type="entry name" value="Transferase(Phosphotransferase) domain 1"/>
    <property type="match status" value="1"/>
</dbReference>
<dbReference type="Pfam" id="PF00069">
    <property type="entry name" value="Pkinase"/>
    <property type="match status" value="1"/>
</dbReference>
<evidence type="ECO:0000256" key="2">
    <source>
        <dbReference type="ARBA" id="ARBA00022741"/>
    </source>
</evidence>
<name>A0A9X3EV01_9BACT</name>
<dbReference type="RefSeq" id="WP_267768037.1">
    <property type="nucleotide sequence ID" value="NZ_JAPNKE010000002.1"/>
</dbReference>
<evidence type="ECO:0000256" key="4">
    <source>
        <dbReference type="ARBA" id="ARBA00022840"/>
    </source>
</evidence>
<evidence type="ECO:0000259" key="7">
    <source>
        <dbReference type="PROSITE" id="PS50011"/>
    </source>
</evidence>
<evidence type="ECO:0000313" key="8">
    <source>
        <dbReference type="EMBL" id="MCY1006048.1"/>
    </source>
</evidence>
<dbReference type="EMBL" id="JAPNKE010000002">
    <property type="protein sequence ID" value="MCY1006048.1"/>
    <property type="molecule type" value="Genomic_DNA"/>
</dbReference>
<evidence type="ECO:0000256" key="5">
    <source>
        <dbReference type="PROSITE-ProRule" id="PRU10141"/>
    </source>
</evidence>
<keyword evidence="1" id="KW-0808">Transferase</keyword>
<keyword evidence="3 8" id="KW-0418">Kinase</keyword>
<dbReference type="SMART" id="SM00220">
    <property type="entry name" value="S_TKc"/>
    <property type="match status" value="1"/>
</dbReference>
<feature type="compositionally biased region" description="Low complexity" evidence="6">
    <location>
        <begin position="290"/>
        <end position="306"/>
    </location>
</feature>
<protein>
    <submittedName>
        <fullName evidence="8">Serine/threonine-protein kinase</fullName>
    </submittedName>
</protein>
<feature type="compositionally biased region" description="Low complexity" evidence="6">
    <location>
        <begin position="239"/>
        <end position="277"/>
    </location>
</feature>
<dbReference type="PANTHER" id="PTHR43289">
    <property type="entry name" value="MITOGEN-ACTIVATED PROTEIN KINASE KINASE KINASE 20-RELATED"/>
    <property type="match status" value="1"/>
</dbReference>
<dbReference type="Proteomes" id="UP001150924">
    <property type="component" value="Unassembled WGS sequence"/>
</dbReference>
<dbReference type="GO" id="GO:0004674">
    <property type="term" value="F:protein serine/threonine kinase activity"/>
    <property type="evidence" value="ECO:0007669"/>
    <property type="project" value="TreeGrafter"/>
</dbReference>
<proteinExistence type="predicted"/>
<dbReference type="GO" id="GO:0005524">
    <property type="term" value="F:ATP binding"/>
    <property type="evidence" value="ECO:0007669"/>
    <property type="project" value="UniProtKB-UniRule"/>
</dbReference>
<feature type="binding site" evidence="5">
    <location>
        <position position="41"/>
    </location>
    <ligand>
        <name>ATP</name>
        <dbReference type="ChEBI" id="CHEBI:30616"/>
    </ligand>
</feature>
<evidence type="ECO:0000313" key="9">
    <source>
        <dbReference type="Proteomes" id="UP001150924"/>
    </source>
</evidence>
<organism evidence="8 9">
    <name type="scientific">Nannocystis pusilla</name>
    <dbReference type="NCBI Taxonomy" id="889268"/>
    <lineage>
        <taxon>Bacteria</taxon>
        <taxon>Pseudomonadati</taxon>
        <taxon>Myxococcota</taxon>
        <taxon>Polyangia</taxon>
        <taxon>Nannocystales</taxon>
        <taxon>Nannocystaceae</taxon>
        <taxon>Nannocystis</taxon>
    </lineage>
</organism>
<keyword evidence="2 5" id="KW-0547">Nucleotide-binding</keyword>
<dbReference type="AlphaFoldDB" id="A0A9X3EV01"/>
<dbReference type="InterPro" id="IPR011009">
    <property type="entry name" value="Kinase-like_dom_sf"/>
</dbReference>